<dbReference type="InterPro" id="IPR036249">
    <property type="entry name" value="Thioredoxin-like_sf"/>
</dbReference>
<sequence length="272" mass="30461">MSTTTRSSKRQKTNDDLPYTLIYWPSIPGRGEHVRLAFEASGTPYSDISNESKDGINAVLAQISGENIGDEHNPPPLAPPVLKHGEDISISQTPNILLYLGPKLKLVPNIEEDPIGIYHVNALALTALDGLSNETHDTHHPIATGDYYEAQKPEALKKAKDYRANRLPKFLEYFERVLRGDASQGGEYLYGGQLTYADLVFFQCLDGVSFAFPKCTAKLRESGDYDRAFALYDRIKGLEKVKAYLESDRRQKYSQGIYRHYPELDEDGEGDA</sequence>
<dbReference type="VEuPathDB" id="FungiDB:A1O9_03984"/>
<dbReference type="STRING" id="1182545.A0A072PUD0"/>
<dbReference type="PANTHER" id="PTHR11571:SF263">
    <property type="entry name" value="GLUTATHIONE S-TRANSFERASE"/>
    <property type="match status" value="1"/>
</dbReference>
<dbReference type="Gene3D" id="1.20.1050.10">
    <property type="match status" value="1"/>
</dbReference>
<accession>A0A072PUD0</accession>
<dbReference type="SUPFAM" id="SSF47616">
    <property type="entry name" value="GST C-terminal domain-like"/>
    <property type="match status" value="1"/>
</dbReference>
<dbReference type="FunFam" id="1.20.1050.10:FF:000051">
    <property type="entry name" value="Glutathione S-transferase"/>
    <property type="match status" value="1"/>
</dbReference>
<dbReference type="OrthoDB" id="414243at2759"/>
<dbReference type="Proteomes" id="UP000027920">
    <property type="component" value="Unassembled WGS sequence"/>
</dbReference>
<dbReference type="CDD" id="cd03192">
    <property type="entry name" value="GST_C_Sigma_like"/>
    <property type="match status" value="1"/>
</dbReference>
<proteinExistence type="predicted"/>
<evidence type="ECO:0000259" key="1">
    <source>
        <dbReference type="PROSITE" id="PS50404"/>
    </source>
</evidence>
<feature type="domain" description="GST N-terminal" evidence="1">
    <location>
        <begin position="18"/>
        <end position="108"/>
    </location>
</feature>
<dbReference type="InterPro" id="IPR010987">
    <property type="entry name" value="Glutathione-S-Trfase_C-like"/>
</dbReference>
<dbReference type="GeneID" id="25278917"/>
<reference evidence="3 4" key="1">
    <citation type="submission" date="2013-03" db="EMBL/GenBank/DDBJ databases">
        <title>The Genome Sequence of Exophiala aquamarina CBS 119918.</title>
        <authorList>
            <consortium name="The Broad Institute Genomics Platform"/>
            <person name="Cuomo C."/>
            <person name="de Hoog S."/>
            <person name="Gorbushina A."/>
            <person name="Walker B."/>
            <person name="Young S.K."/>
            <person name="Zeng Q."/>
            <person name="Gargeya S."/>
            <person name="Fitzgerald M."/>
            <person name="Haas B."/>
            <person name="Abouelleil A."/>
            <person name="Allen A.W."/>
            <person name="Alvarado L."/>
            <person name="Arachchi H.M."/>
            <person name="Berlin A.M."/>
            <person name="Chapman S.B."/>
            <person name="Gainer-Dewar J."/>
            <person name="Goldberg J."/>
            <person name="Griggs A."/>
            <person name="Gujja S."/>
            <person name="Hansen M."/>
            <person name="Howarth C."/>
            <person name="Imamovic A."/>
            <person name="Ireland A."/>
            <person name="Larimer J."/>
            <person name="McCowan C."/>
            <person name="Murphy C."/>
            <person name="Pearson M."/>
            <person name="Poon T.W."/>
            <person name="Priest M."/>
            <person name="Roberts A."/>
            <person name="Saif S."/>
            <person name="Shea T."/>
            <person name="Sisk P."/>
            <person name="Sykes S."/>
            <person name="Wortman J."/>
            <person name="Nusbaum C."/>
            <person name="Birren B."/>
        </authorList>
    </citation>
    <scope>NUCLEOTIDE SEQUENCE [LARGE SCALE GENOMIC DNA]</scope>
    <source>
        <strain evidence="3 4">CBS 119918</strain>
    </source>
</reference>
<dbReference type="InterPro" id="IPR036282">
    <property type="entry name" value="Glutathione-S-Trfase_C_sf"/>
</dbReference>
<dbReference type="GO" id="GO:0006749">
    <property type="term" value="P:glutathione metabolic process"/>
    <property type="evidence" value="ECO:0007669"/>
    <property type="project" value="TreeGrafter"/>
</dbReference>
<gene>
    <name evidence="3" type="ORF">A1O9_03984</name>
</gene>
<dbReference type="Gene3D" id="3.40.30.10">
    <property type="entry name" value="Glutaredoxin"/>
    <property type="match status" value="1"/>
</dbReference>
<dbReference type="PROSITE" id="PS50404">
    <property type="entry name" value="GST_NTER"/>
    <property type="match status" value="1"/>
</dbReference>
<evidence type="ECO:0000259" key="2">
    <source>
        <dbReference type="PROSITE" id="PS50405"/>
    </source>
</evidence>
<dbReference type="AlphaFoldDB" id="A0A072PUD0"/>
<dbReference type="InterPro" id="IPR004045">
    <property type="entry name" value="Glutathione_S-Trfase_N"/>
</dbReference>
<dbReference type="Pfam" id="PF14497">
    <property type="entry name" value="GST_C_3"/>
    <property type="match status" value="1"/>
</dbReference>
<dbReference type="PANTHER" id="PTHR11571">
    <property type="entry name" value="GLUTATHIONE S-TRANSFERASE"/>
    <property type="match status" value="1"/>
</dbReference>
<dbReference type="GO" id="GO:0004364">
    <property type="term" value="F:glutathione transferase activity"/>
    <property type="evidence" value="ECO:0007669"/>
    <property type="project" value="TreeGrafter"/>
</dbReference>
<dbReference type="EMBL" id="AMGV01000003">
    <property type="protein sequence ID" value="KEF59140.1"/>
    <property type="molecule type" value="Genomic_DNA"/>
</dbReference>
<comment type="caution">
    <text evidence="3">The sequence shown here is derived from an EMBL/GenBank/DDBJ whole genome shotgun (WGS) entry which is preliminary data.</text>
</comment>
<keyword evidence="3" id="KW-0808">Transferase</keyword>
<name>A0A072PUD0_9EURO</name>
<dbReference type="RefSeq" id="XP_013261730.1">
    <property type="nucleotide sequence ID" value="XM_013406276.1"/>
</dbReference>
<organism evidence="3 4">
    <name type="scientific">Exophiala aquamarina CBS 119918</name>
    <dbReference type="NCBI Taxonomy" id="1182545"/>
    <lineage>
        <taxon>Eukaryota</taxon>
        <taxon>Fungi</taxon>
        <taxon>Dikarya</taxon>
        <taxon>Ascomycota</taxon>
        <taxon>Pezizomycotina</taxon>
        <taxon>Eurotiomycetes</taxon>
        <taxon>Chaetothyriomycetidae</taxon>
        <taxon>Chaetothyriales</taxon>
        <taxon>Herpotrichiellaceae</taxon>
        <taxon>Exophiala</taxon>
    </lineage>
</organism>
<evidence type="ECO:0000313" key="4">
    <source>
        <dbReference type="Proteomes" id="UP000027920"/>
    </source>
</evidence>
<dbReference type="InterPro" id="IPR004046">
    <property type="entry name" value="GST_C"/>
</dbReference>
<evidence type="ECO:0000313" key="3">
    <source>
        <dbReference type="EMBL" id="KEF59140.1"/>
    </source>
</evidence>
<dbReference type="InterPro" id="IPR050213">
    <property type="entry name" value="GST_superfamily"/>
</dbReference>
<dbReference type="SUPFAM" id="SSF52833">
    <property type="entry name" value="Thioredoxin-like"/>
    <property type="match status" value="1"/>
</dbReference>
<dbReference type="PROSITE" id="PS50405">
    <property type="entry name" value="GST_CTER"/>
    <property type="match status" value="1"/>
</dbReference>
<keyword evidence="4" id="KW-1185">Reference proteome</keyword>
<protein>
    <submittedName>
        <fullName evidence="3">Glutathione S-transferase</fullName>
    </submittedName>
</protein>
<feature type="domain" description="GST C-terminal" evidence="2">
    <location>
        <begin position="113"/>
        <end position="264"/>
    </location>
</feature>
<dbReference type="HOGENOM" id="CLU_039475_0_0_1"/>